<dbReference type="EMBL" id="UYJE01010074">
    <property type="protein sequence ID" value="VDI79426.1"/>
    <property type="molecule type" value="Genomic_DNA"/>
</dbReference>
<dbReference type="Gene3D" id="1.10.10.60">
    <property type="entry name" value="Homeodomain-like"/>
    <property type="match status" value="1"/>
</dbReference>
<dbReference type="AlphaFoldDB" id="A0A8B6HH00"/>
<gene>
    <name evidence="2" type="ORF">MGAL_10B012273</name>
</gene>
<dbReference type="OrthoDB" id="10058523at2759"/>
<evidence type="ECO:0000313" key="2">
    <source>
        <dbReference type="EMBL" id="VDI79426.1"/>
    </source>
</evidence>
<keyword evidence="1" id="KW-1133">Transmembrane helix</keyword>
<sequence>MQTDLFEEYSIKTVFPIHLQLLTIPGTILALIGFVYVFIQQRLMKSSPDHPFPMLVKVFLYNNSYDLRLPETKDAEKKGVEAAKKKVYLSESDHSKIMTKLTEMEKKSKDVPQEDRSTVRKYLPTKLQNAYQAVKDSDMAVHGASIVYSVPLTTLRDRVDGRVHIDTVKSGPSPLFTQEEEA</sequence>
<dbReference type="Proteomes" id="UP000596742">
    <property type="component" value="Unassembled WGS sequence"/>
</dbReference>
<name>A0A8B6HH00_MYTGA</name>
<keyword evidence="1" id="KW-0472">Membrane</keyword>
<organism evidence="2 3">
    <name type="scientific">Mytilus galloprovincialis</name>
    <name type="common">Mediterranean mussel</name>
    <dbReference type="NCBI Taxonomy" id="29158"/>
    <lineage>
        <taxon>Eukaryota</taxon>
        <taxon>Metazoa</taxon>
        <taxon>Spiralia</taxon>
        <taxon>Lophotrochozoa</taxon>
        <taxon>Mollusca</taxon>
        <taxon>Bivalvia</taxon>
        <taxon>Autobranchia</taxon>
        <taxon>Pteriomorphia</taxon>
        <taxon>Mytilida</taxon>
        <taxon>Mytiloidea</taxon>
        <taxon>Mytilidae</taxon>
        <taxon>Mytilinae</taxon>
        <taxon>Mytilus</taxon>
    </lineage>
</organism>
<keyword evidence="3" id="KW-1185">Reference proteome</keyword>
<dbReference type="SUPFAM" id="SSF46689">
    <property type="entry name" value="Homeodomain-like"/>
    <property type="match status" value="1"/>
</dbReference>
<dbReference type="InterPro" id="IPR009057">
    <property type="entry name" value="Homeodomain-like_sf"/>
</dbReference>
<comment type="caution">
    <text evidence="2">The sequence shown here is derived from an EMBL/GenBank/DDBJ whole genome shotgun (WGS) entry which is preliminary data.</text>
</comment>
<evidence type="ECO:0000256" key="1">
    <source>
        <dbReference type="SAM" id="Phobius"/>
    </source>
</evidence>
<accession>A0A8B6HH00</accession>
<protein>
    <submittedName>
        <fullName evidence="2">Uncharacterized protein</fullName>
    </submittedName>
</protein>
<reference evidence="2" key="1">
    <citation type="submission" date="2018-11" db="EMBL/GenBank/DDBJ databases">
        <authorList>
            <person name="Alioto T."/>
            <person name="Alioto T."/>
        </authorList>
    </citation>
    <scope>NUCLEOTIDE SEQUENCE</scope>
</reference>
<keyword evidence="1" id="KW-0812">Transmembrane</keyword>
<feature type="transmembrane region" description="Helical" evidence="1">
    <location>
        <begin position="20"/>
        <end position="39"/>
    </location>
</feature>
<evidence type="ECO:0000313" key="3">
    <source>
        <dbReference type="Proteomes" id="UP000596742"/>
    </source>
</evidence>
<proteinExistence type="predicted"/>